<evidence type="ECO:0000313" key="1">
    <source>
        <dbReference type="Proteomes" id="UP000887574"/>
    </source>
</evidence>
<dbReference type="WBParaSite" id="jg9907">
    <property type="protein sequence ID" value="jg9907"/>
    <property type="gene ID" value="jg9907"/>
</dbReference>
<evidence type="ECO:0000313" key="2">
    <source>
        <dbReference type="WBParaSite" id="jg9907"/>
    </source>
</evidence>
<accession>A0A915EVB5</accession>
<reference evidence="2" key="1">
    <citation type="submission" date="2022-11" db="UniProtKB">
        <authorList>
            <consortium name="WormBaseParasite"/>
        </authorList>
    </citation>
    <scope>IDENTIFICATION</scope>
</reference>
<dbReference type="AlphaFoldDB" id="A0A915EVB5"/>
<sequence>MSTISDSLSSKAKKRRRNAIWDMYEKEKDSHGEIKWKCSECQEAASNIPPDSLLLQVMNQVLIMDVFVELERKPNRSFGT</sequence>
<name>A0A915EVB5_9BILA</name>
<proteinExistence type="predicted"/>
<protein>
    <submittedName>
        <fullName evidence="2">Uncharacterized protein</fullName>
    </submittedName>
</protein>
<dbReference type="Proteomes" id="UP000887574">
    <property type="component" value="Unplaced"/>
</dbReference>
<organism evidence="1 2">
    <name type="scientific">Ditylenchus dipsaci</name>
    <dbReference type="NCBI Taxonomy" id="166011"/>
    <lineage>
        <taxon>Eukaryota</taxon>
        <taxon>Metazoa</taxon>
        <taxon>Ecdysozoa</taxon>
        <taxon>Nematoda</taxon>
        <taxon>Chromadorea</taxon>
        <taxon>Rhabditida</taxon>
        <taxon>Tylenchina</taxon>
        <taxon>Tylenchomorpha</taxon>
        <taxon>Sphaerularioidea</taxon>
        <taxon>Anguinidae</taxon>
        <taxon>Anguininae</taxon>
        <taxon>Ditylenchus</taxon>
    </lineage>
</organism>
<keyword evidence="1" id="KW-1185">Reference proteome</keyword>